<sequence>MGPSGKSFILARLQLQPLDLTSKATSYVQGRRSLVNSLFIQFNKALGGTKGEPMAKPKREAAWWGHHDTIGDKGEVK</sequence>
<dbReference type="EMBL" id="MN056360">
    <property type="protein sequence ID" value="QGW48260.1"/>
    <property type="molecule type" value="Genomic_DNA"/>
</dbReference>
<accession>A0A650GB94</accession>
<evidence type="ECO:0000256" key="1">
    <source>
        <dbReference type="SAM" id="MobiDB-lite"/>
    </source>
</evidence>
<name>A0A650GB94_RAPSA</name>
<keyword evidence="2" id="KW-0496">Mitochondrion</keyword>
<geneLocation type="mitochondrion" evidence="2"/>
<proteinExistence type="predicted"/>
<dbReference type="EMBL" id="MN056360">
    <property type="protein sequence ID" value="QGW48439.1"/>
    <property type="molecule type" value="Genomic_DNA"/>
</dbReference>
<feature type="compositionally biased region" description="Basic and acidic residues" evidence="1">
    <location>
        <begin position="53"/>
        <end position="77"/>
    </location>
</feature>
<protein>
    <submittedName>
        <fullName evidence="2">Uncharacterized protein</fullName>
    </submittedName>
</protein>
<organism evidence="2">
    <name type="scientific">Raphanus sativus</name>
    <name type="common">Radish</name>
    <name type="synonym">Raphanus raphanistrum var. sativus</name>
    <dbReference type="NCBI Taxonomy" id="3726"/>
    <lineage>
        <taxon>Eukaryota</taxon>
        <taxon>Viridiplantae</taxon>
        <taxon>Streptophyta</taxon>
        <taxon>Embryophyta</taxon>
        <taxon>Tracheophyta</taxon>
        <taxon>Spermatophyta</taxon>
        <taxon>Magnoliopsida</taxon>
        <taxon>eudicotyledons</taxon>
        <taxon>Gunneridae</taxon>
        <taxon>Pentapetalae</taxon>
        <taxon>rosids</taxon>
        <taxon>malvids</taxon>
        <taxon>Brassicales</taxon>
        <taxon>Brassicaceae</taxon>
        <taxon>Brassiceae</taxon>
        <taxon>Raphanus</taxon>
    </lineage>
</organism>
<gene>
    <name evidence="2" type="primary">orf77f-2</name>
    <name evidence="3" type="synonym">orf77f-1</name>
</gene>
<reference evidence="2" key="1">
    <citation type="submission" date="2019-06" db="EMBL/GenBank/DDBJ databases">
        <title>Complete mitochondrial genome sequencing of NWB CMS and Normal type.</title>
        <authorList>
            <person name="Zhang L."/>
            <person name="Wang Q."/>
            <person name="Wang Y."/>
        </authorList>
    </citation>
    <scope>NUCLEOTIDE SEQUENCE</scope>
    <source>
        <strain evidence="2">YB-A</strain>
    </source>
</reference>
<dbReference type="AlphaFoldDB" id="A0A650GB94"/>
<evidence type="ECO:0000313" key="2">
    <source>
        <dbReference type="EMBL" id="QGW48260.1"/>
    </source>
</evidence>
<evidence type="ECO:0000313" key="3">
    <source>
        <dbReference type="EMBL" id="QGW48439.1"/>
    </source>
</evidence>
<feature type="region of interest" description="Disordered" evidence="1">
    <location>
        <begin position="49"/>
        <end position="77"/>
    </location>
</feature>